<feature type="region of interest" description="Disordered" evidence="1">
    <location>
        <begin position="90"/>
        <end position="117"/>
    </location>
</feature>
<protein>
    <submittedName>
        <fullName evidence="2">Uncharacterized protein</fullName>
    </submittedName>
</protein>
<organism evidence="2">
    <name type="scientific">viral metagenome</name>
    <dbReference type="NCBI Taxonomy" id="1070528"/>
    <lineage>
        <taxon>unclassified sequences</taxon>
        <taxon>metagenomes</taxon>
        <taxon>organismal metagenomes</taxon>
    </lineage>
</organism>
<feature type="compositionally biased region" description="Basic residues" evidence="1">
    <location>
        <begin position="94"/>
        <end position="117"/>
    </location>
</feature>
<accession>A0A6C0JG10</accession>
<name>A0A6C0JG10_9ZZZZ</name>
<reference evidence="2" key="1">
    <citation type="journal article" date="2020" name="Nature">
        <title>Giant virus diversity and host interactions through global metagenomics.</title>
        <authorList>
            <person name="Schulz F."/>
            <person name="Roux S."/>
            <person name="Paez-Espino D."/>
            <person name="Jungbluth S."/>
            <person name="Walsh D.A."/>
            <person name="Denef V.J."/>
            <person name="McMahon K.D."/>
            <person name="Konstantinidis K.T."/>
            <person name="Eloe-Fadrosh E.A."/>
            <person name="Kyrpides N.C."/>
            <person name="Woyke T."/>
        </authorList>
    </citation>
    <scope>NUCLEOTIDE SEQUENCE</scope>
    <source>
        <strain evidence="2">GVMAG-M-3300027708-51</strain>
    </source>
</reference>
<dbReference type="AlphaFoldDB" id="A0A6C0JG10"/>
<proteinExistence type="predicted"/>
<evidence type="ECO:0000313" key="2">
    <source>
        <dbReference type="EMBL" id="QHU04572.1"/>
    </source>
</evidence>
<sequence length="117" mass="12907">MPIPIGQLIKGSKYVVTRVGATKPTMTGIFKGTRWLRVSDWPRSTRVYSVLAARIANANHDGRVYNDKYTFELAAPAEAAAAAAGGAAAAAKLGGRRRRKTKKSSKRRTRKTRRRHK</sequence>
<evidence type="ECO:0000256" key="1">
    <source>
        <dbReference type="SAM" id="MobiDB-lite"/>
    </source>
</evidence>
<dbReference type="EMBL" id="MN740401">
    <property type="protein sequence ID" value="QHU04572.1"/>
    <property type="molecule type" value="Genomic_DNA"/>
</dbReference>